<dbReference type="AlphaFoldDB" id="A0A420WMU3"/>
<dbReference type="GO" id="GO:0004315">
    <property type="term" value="F:3-oxoacyl-[acyl-carrier-protein] synthase activity"/>
    <property type="evidence" value="ECO:0007669"/>
    <property type="project" value="InterPro"/>
</dbReference>
<name>A0A420WMU3_9PROT</name>
<evidence type="ECO:0000313" key="6">
    <source>
        <dbReference type="Proteomes" id="UP000282211"/>
    </source>
</evidence>
<evidence type="ECO:0000313" key="5">
    <source>
        <dbReference type="EMBL" id="RKQ72205.1"/>
    </source>
</evidence>
<feature type="domain" description="Beta-ketoacyl-[acyl-carrier-protein] synthase III N-terminal" evidence="4">
    <location>
        <begin position="105"/>
        <end position="182"/>
    </location>
</feature>
<keyword evidence="1" id="KW-0808">Transferase</keyword>
<dbReference type="EMBL" id="RBII01000001">
    <property type="protein sequence ID" value="RKQ72205.1"/>
    <property type="molecule type" value="Genomic_DNA"/>
</dbReference>
<keyword evidence="2" id="KW-0012">Acyltransferase</keyword>
<protein>
    <submittedName>
        <fullName evidence="5">3-oxoacyl-[acyl-carrier-protein] synthase-3</fullName>
    </submittedName>
</protein>
<dbReference type="PANTHER" id="PTHR34069:SF2">
    <property type="entry name" value="BETA-KETOACYL-[ACYL-CARRIER-PROTEIN] SYNTHASE III"/>
    <property type="match status" value="1"/>
</dbReference>
<sequence length="320" mass="34943">MARISHIETFFPETCIQNKDLEGIVEGFDAEKISKKIGIEKRYIVSKGQTALDLAEGACKKLLEKVDSQSIDCLLLCTQSPEYFLPTTATILQHRLGLSTKCPALDFNLGCSGYIYGLSLAKGMIASGQAKKVLLVTSETYSVHLAQDDVSNRSIFGDGATATLVEDTPTDNLGQFSMGTDGSGAENLIVRNGATKNPIRDGSADDYLYMNGPEIFNFTIQAVPDLVDEVLEKNSLTTETVDYTIFHQANEYMLKYLRKKCRIPTDKFHIGMKDYGNTVSSTIPIALKQALDSKKLQDGNQVLLIGFGVGYSYGGTVITV</sequence>
<dbReference type="Gene3D" id="3.40.47.10">
    <property type="match status" value="1"/>
</dbReference>
<accession>A0A420WMU3</accession>
<dbReference type="Proteomes" id="UP000282211">
    <property type="component" value="Unassembled WGS sequence"/>
</dbReference>
<reference evidence="5 6" key="1">
    <citation type="submission" date="2018-10" db="EMBL/GenBank/DDBJ databases">
        <title>Genomic Encyclopedia of Type Strains, Phase IV (KMG-IV): sequencing the most valuable type-strain genomes for metagenomic binning, comparative biology and taxonomic classification.</title>
        <authorList>
            <person name="Goeker M."/>
        </authorList>
    </citation>
    <scope>NUCLEOTIDE SEQUENCE [LARGE SCALE GENOMIC DNA]</scope>
    <source>
        <strain evidence="5 6">DSM 22008</strain>
    </source>
</reference>
<evidence type="ECO:0000256" key="2">
    <source>
        <dbReference type="ARBA" id="ARBA00023315"/>
    </source>
</evidence>
<dbReference type="InterPro" id="IPR016039">
    <property type="entry name" value="Thiolase-like"/>
</dbReference>
<comment type="caution">
    <text evidence="5">The sequence shown here is derived from an EMBL/GenBank/DDBJ whole genome shotgun (WGS) entry which is preliminary data.</text>
</comment>
<dbReference type="InterPro" id="IPR013747">
    <property type="entry name" value="ACP_syn_III_C"/>
</dbReference>
<dbReference type="Pfam" id="PF08541">
    <property type="entry name" value="ACP_syn_III_C"/>
    <property type="match status" value="1"/>
</dbReference>
<evidence type="ECO:0000259" key="4">
    <source>
        <dbReference type="Pfam" id="PF08545"/>
    </source>
</evidence>
<evidence type="ECO:0000259" key="3">
    <source>
        <dbReference type="Pfam" id="PF08541"/>
    </source>
</evidence>
<dbReference type="InParanoid" id="A0A420WMU3"/>
<feature type="domain" description="Beta-ketoacyl-[acyl-carrier-protein] synthase III C-terminal" evidence="3">
    <location>
        <begin position="231"/>
        <end position="319"/>
    </location>
</feature>
<evidence type="ECO:0000256" key="1">
    <source>
        <dbReference type="ARBA" id="ARBA00022679"/>
    </source>
</evidence>
<dbReference type="OrthoDB" id="4336181at2"/>
<dbReference type="InterPro" id="IPR013751">
    <property type="entry name" value="ACP_syn_III_N"/>
</dbReference>
<organism evidence="5 6">
    <name type="scientific">Litorimonas taeanensis</name>
    <dbReference type="NCBI Taxonomy" id="568099"/>
    <lineage>
        <taxon>Bacteria</taxon>
        <taxon>Pseudomonadati</taxon>
        <taxon>Pseudomonadota</taxon>
        <taxon>Alphaproteobacteria</taxon>
        <taxon>Maricaulales</taxon>
        <taxon>Robiginitomaculaceae</taxon>
    </lineage>
</organism>
<dbReference type="NCBIfam" id="NF006829">
    <property type="entry name" value="PRK09352.1"/>
    <property type="match status" value="1"/>
</dbReference>
<dbReference type="RefSeq" id="WP_121100208.1">
    <property type="nucleotide sequence ID" value="NZ_RBII01000001.1"/>
</dbReference>
<dbReference type="CDD" id="cd00830">
    <property type="entry name" value="KAS_III"/>
    <property type="match status" value="1"/>
</dbReference>
<dbReference type="GO" id="GO:0006633">
    <property type="term" value="P:fatty acid biosynthetic process"/>
    <property type="evidence" value="ECO:0007669"/>
    <property type="project" value="InterPro"/>
</dbReference>
<dbReference type="Pfam" id="PF08545">
    <property type="entry name" value="ACP_syn_III"/>
    <property type="match status" value="1"/>
</dbReference>
<dbReference type="GO" id="GO:0044550">
    <property type="term" value="P:secondary metabolite biosynthetic process"/>
    <property type="evidence" value="ECO:0007669"/>
    <property type="project" value="TreeGrafter"/>
</dbReference>
<keyword evidence="6" id="KW-1185">Reference proteome</keyword>
<proteinExistence type="predicted"/>
<gene>
    <name evidence="5" type="ORF">DES40_1544</name>
</gene>
<dbReference type="PANTHER" id="PTHR34069">
    <property type="entry name" value="3-OXOACYL-[ACYL-CARRIER-PROTEIN] SYNTHASE 3"/>
    <property type="match status" value="1"/>
</dbReference>
<dbReference type="SUPFAM" id="SSF53901">
    <property type="entry name" value="Thiolase-like"/>
    <property type="match status" value="1"/>
</dbReference>